<dbReference type="WBParaSite" id="SCUD_0000277801-mRNA-1">
    <property type="protein sequence ID" value="SCUD_0000277801-mRNA-1"/>
    <property type="gene ID" value="SCUD_0000277801"/>
</dbReference>
<name>A0A183JJA3_9TREM</name>
<dbReference type="InterPro" id="IPR000210">
    <property type="entry name" value="BTB/POZ_dom"/>
</dbReference>
<dbReference type="Pfam" id="PF00651">
    <property type="entry name" value="BTB"/>
    <property type="match status" value="1"/>
</dbReference>
<accession>A0A183JJA3</accession>
<organism evidence="6">
    <name type="scientific">Schistosoma curassoni</name>
    <dbReference type="NCBI Taxonomy" id="6186"/>
    <lineage>
        <taxon>Eukaryota</taxon>
        <taxon>Metazoa</taxon>
        <taxon>Spiralia</taxon>
        <taxon>Lophotrochozoa</taxon>
        <taxon>Platyhelminthes</taxon>
        <taxon>Trematoda</taxon>
        <taxon>Digenea</taxon>
        <taxon>Strigeidida</taxon>
        <taxon>Schistosomatoidea</taxon>
        <taxon>Schistosomatidae</taxon>
        <taxon>Schistosoma</taxon>
    </lineage>
</organism>
<dbReference type="GO" id="GO:0005829">
    <property type="term" value="C:cytosol"/>
    <property type="evidence" value="ECO:0007669"/>
    <property type="project" value="TreeGrafter"/>
</dbReference>
<evidence type="ECO:0000313" key="4">
    <source>
        <dbReference type="EMBL" id="VDO76915.1"/>
    </source>
</evidence>
<dbReference type="Proteomes" id="UP000279833">
    <property type="component" value="Unassembled WGS sequence"/>
</dbReference>
<proteinExistence type="predicted"/>
<keyword evidence="5" id="KW-1185">Reference proteome</keyword>
<evidence type="ECO:0000256" key="2">
    <source>
        <dbReference type="SAM" id="Phobius"/>
    </source>
</evidence>
<evidence type="ECO:0000313" key="6">
    <source>
        <dbReference type="WBParaSite" id="SCUD_0000277801-mRNA-1"/>
    </source>
</evidence>
<reference evidence="6" key="1">
    <citation type="submission" date="2016-06" db="UniProtKB">
        <authorList>
            <consortium name="WormBaseParasite"/>
        </authorList>
    </citation>
    <scope>IDENTIFICATION</scope>
</reference>
<sequence length="234" mass="26263">MLITERFADVWFIVGGDDILGNNTSVSLHSNDSSAPGGPKNLNSDGEQPSCHSDHNTDNKSNDYNSQNLSHKLTSTNNLLNKTSNNNNNNSNCIHSMDPSKGSLNGTNDTEPIIWRFAAHRLILAAASPVFEAMFYGPMADCDNKNSENRREYHIPDIHPKAFQIMLSYIYSDELLVENDINLLFYLLYATKKYILPRLTQICVEYLKVSLFILLSLKGFIVVVVVFLNNITKS</sequence>
<evidence type="ECO:0000256" key="1">
    <source>
        <dbReference type="SAM" id="MobiDB-lite"/>
    </source>
</evidence>
<keyword evidence="2" id="KW-0472">Membrane</keyword>
<dbReference type="GO" id="GO:0022008">
    <property type="term" value="P:neurogenesis"/>
    <property type="evidence" value="ECO:0007669"/>
    <property type="project" value="TreeGrafter"/>
</dbReference>
<keyword evidence="2" id="KW-0812">Transmembrane</keyword>
<dbReference type="Gene3D" id="3.30.710.10">
    <property type="entry name" value="Potassium Channel Kv1.1, Chain A"/>
    <property type="match status" value="1"/>
</dbReference>
<feature type="domain" description="BTB" evidence="3">
    <location>
        <begin position="117"/>
        <end position="179"/>
    </location>
</feature>
<feature type="compositionally biased region" description="Polar residues" evidence="1">
    <location>
        <begin position="41"/>
        <end position="51"/>
    </location>
</feature>
<dbReference type="InterPro" id="IPR011333">
    <property type="entry name" value="SKP1/BTB/POZ_sf"/>
</dbReference>
<reference evidence="4 5" key="2">
    <citation type="submission" date="2018-11" db="EMBL/GenBank/DDBJ databases">
        <authorList>
            <consortium name="Pathogen Informatics"/>
        </authorList>
    </citation>
    <scope>NUCLEOTIDE SEQUENCE [LARGE SCALE GENOMIC DNA]</scope>
    <source>
        <strain evidence="4">Dakar</strain>
        <strain evidence="5">Dakar, Senegal</strain>
    </source>
</reference>
<dbReference type="EMBL" id="UZAK01002834">
    <property type="protein sequence ID" value="VDO76915.1"/>
    <property type="molecule type" value="Genomic_DNA"/>
</dbReference>
<dbReference type="SMART" id="SM00225">
    <property type="entry name" value="BTB"/>
    <property type="match status" value="1"/>
</dbReference>
<dbReference type="SUPFAM" id="SSF54695">
    <property type="entry name" value="POZ domain"/>
    <property type="match status" value="1"/>
</dbReference>
<dbReference type="STRING" id="6186.A0A183JJA3"/>
<evidence type="ECO:0000313" key="5">
    <source>
        <dbReference type="Proteomes" id="UP000279833"/>
    </source>
</evidence>
<feature type="transmembrane region" description="Helical" evidence="2">
    <location>
        <begin position="206"/>
        <end position="228"/>
    </location>
</feature>
<feature type="compositionally biased region" description="Low complexity" evidence="1">
    <location>
        <begin position="68"/>
        <end position="92"/>
    </location>
</feature>
<dbReference type="PANTHER" id="PTHR45774">
    <property type="entry name" value="BTB/POZ DOMAIN-CONTAINING"/>
    <property type="match status" value="1"/>
</dbReference>
<keyword evidence="2" id="KW-1133">Transmembrane helix</keyword>
<evidence type="ECO:0000259" key="3">
    <source>
        <dbReference type="PROSITE" id="PS50097"/>
    </source>
</evidence>
<dbReference type="AlphaFoldDB" id="A0A183JJA3"/>
<protein>
    <submittedName>
        <fullName evidence="6">BTB domain-containing protein</fullName>
    </submittedName>
</protein>
<feature type="region of interest" description="Disordered" evidence="1">
    <location>
        <begin position="29"/>
        <end position="105"/>
    </location>
</feature>
<dbReference type="PANTHER" id="PTHR45774:SF4">
    <property type="entry name" value="AXUNDEAD, ISOFORM F"/>
    <property type="match status" value="1"/>
</dbReference>
<gene>
    <name evidence="4" type="ORF">SCUD_LOCUS2779</name>
</gene>
<dbReference type="PROSITE" id="PS50097">
    <property type="entry name" value="BTB"/>
    <property type="match status" value="1"/>
</dbReference>
<feature type="compositionally biased region" description="Basic and acidic residues" evidence="1">
    <location>
        <begin position="52"/>
        <end position="61"/>
    </location>
</feature>